<sequence length="480" mass="53091">MTWPDVEFGAALGNVLVDAYNPSAGCFALPLQDKIVVYECRPDEMGDLECHQPIAPPLDCKHDAAQESIRYIGWFKYSEQFPTYLAAATLKRVHVWRLDHPRTIVSIATIQDLPSRVCGMTWNPQTPLLAIHTTTQVHLVSVSAETQEVKQTNPINATKQYASWNPKGDTLFIAGGSCVATLTWPEANHILETVPHVSVDAMNEPKLGAIVGLTILSNSSFVISTERNIHVVDPIPALRPAVAVPTVETKSEGIIDLTHVKKLQPSSLLLPELHQNMPDVIATAFPRLDTTTPRLSDSQQQKAPSNTSPTTASAILFAQSEDGRWCKTQSIALPQFATPDILHSHASGVIAVASHLTVSAIVLLSSNSGGLKIVNELALPSRQVHGLHLLSTRAKLLVRVLEMQNPQRHGFFASSKQLRPLEYRSFEMEMPTLEDKEVSRPEETTLATLQALIETRFDRMEALLNDMDRRLRRLEDTRLM</sequence>
<dbReference type="InterPro" id="IPR028041">
    <property type="entry name" value="WDCP"/>
</dbReference>
<evidence type="ECO:0000256" key="3">
    <source>
        <dbReference type="ARBA" id="ARBA00022737"/>
    </source>
</evidence>
<evidence type="ECO:0000256" key="2">
    <source>
        <dbReference type="ARBA" id="ARBA00022574"/>
    </source>
</evidence>
<keyword evidence="2" id="KW-0853">WD repeat</keyword>
<feature type="region of interest" description="Disordered" evidence="5">
    <location>
        <begin position="291"/>
        <end position="311"/>
    </location>
</feature>
<dbReference type="SUPFAM" id="SSF101908">
    <property type="entry name" value="Putative isomerase YbhE"/>
    <property type="match status" value="1"/>
</dbReference>
<evidence type="ECO:0000256" key="4">
    <source>
        <dbReference type="ARBA" id="ARBA00023054"/>
    </source>
</evidence>
<reference evidence="6 7" key="1">
    <citation type="submission" date="2019-07" db="EMBL/GenBank/DDBJ databases">
        <title>Genomics analysis of Aphanomyces spp. identifies a new class of oomycete effector associated with host adaptation.</title>
        <authorList>
            <person name="Gaulin E."/>
        </authorList>
    </citation>
    <scope>NUCLEOTIDE SEQUENCE [LARGE SCALE GENOMIC DNA]</scope>
    <source>
        <strain evidence="6 7">ATCC 201684</strain>
    </source>
</reference>
<dbReference type="PANTHER" id="PTHR14897">
    <property type="entry name" value="WD REPEAT AND COILED-COIL-CONTAINING PROTEIN"/>
    <property type="match status" value="1"/>
</dbReference>
<dbReference type="GO" id="GO:0019900">
    <property type="term" value="F:kinase binding"/>
    <property type="evidence" value="ECO:0007669"/>
    <property type="project" value="TreeGrafter"/>
</dbReference>
<proteinExistence type="predicted"/>
<dbReference type="Gene3D" id="2.130.10.10">
    <property type="entry name" value="YVTN repeat-like/Quinoprotein amine dehydrogenase"/>
    <property type="match status" value="1"/>
</dbReference>
<evidence type="ECO:0000313" key="6">
    <source>
        <dbReference type="EMBL" id="KAF0740141.1"/>
    </source>
</evidence>
<dbReference type="EMBL" id="VJMJ01000054">
    <property type="protein sequence ID" value="KAF0740141.1"/>
    <property type="molecule type" value="Genomic_DNA"/>
</dbReference>
<organism evidence="6 7">
    <name type="scientific">Aphanomyces euteiches</name>
    <dbReference type="NCBI Taxonomy" id="100861"/>
    <lineage>
        <taxon>Eukaryota</taxon>
        <taxon>Sar</taxon>
        <taxon>Stramenopiles</taxon>
        <taxon>Oomycota</taxon>
        <taxon>Saprolegniomycetes</taxon>
        <taxon>Saprolegniales</taxon>
        <taxon>Verrucalvaceae</taxon>
        <taxon>Aphanomyces</taxon>
    </lineage>
</organism>
<keyword evidence="3" id="KW-0677">Repeat</keyword>
<dbReference type="AlphaFoldDB" id="A0A6G0XIN1"/>
<evidence type="ECO:0000313" key="7">
    <source>
        <dbReference type="Proteomes" id="UP000481153"/>
    </source>
</evidence>
<gene>
    <name evidence="6" type="ORF">Ae201684_004379</name>
</gene>
<keyword evidence="7" id="KW-1185">Reference proteome</keyword>
<accession>A0A6G0XIN1</accession>
<evidence type="ECO:0000256" key="1">
    <source>
        <dbReference type="ARBA" id="ARBA00015683"/>
    </source>
</evidence>
<comment type="caution">
    <text evidence="6">The sequence shown here is derived from an EMBL/GenBank/DDBJ whole genome shotgun (WGS) entry which is preliminary data.</text>
</comment>
<evidence type="ECO:0000256" key="5">
    <source>
        <dbReference type="SAM" id="MobiDB-lite"/>
    </source>
</evidence>
<name>A0A6G0XIN1_9STRA</name>
<dbReference type="PANTHER" id="PTHR14897:SF5">
    <property type="entry name" value="WD REPEAT AND COILED-COIL-CONTAINING PROTEIN"/>
    <property type="match status" value="1"/>
</dbReference>
<dbReference type="Proteomes" id="UP000481153">
    <property type="component" value="Unassembled WGS sequence"/>
</dbReference>
<dbReference type="VEuPathDB" id="FungiDB:AeMF1_003170"/>
<protein>
    <recommendedName>
        <fullName evidence="1">WD repeat and coiled-coil-containing protein</fullName>
    </recommendedName>
</protein>
<keyword evidence="4" id="KW-0175">Coiled coil</keyword>
<dbReference type="InterPro" id="IPR015943">
    <property type="entry name" value="WD40/YVTN_repeat-like_dom_sf"/>
</dbReference>